<evidence type="ECO:0000259" key="3">
    <source>
        <dbReference type="PROSITE" id="PS51186"/>
    </source>
</evidence>
<accession>A0AAW9A9Y5</accession>
<protein>
    <submittedName>
        <fullName evidence="4">GNAT family N-acetyltransferase</fullName>
    </submittedName>
</protein>
<dbReference type="RefSeq" id="WP_317940190.1">
    <property type="nucleotide sequence ID" value="NZ_JAUBDJ010000001.1"/>
</dbReference>
<sequence length="166" mass="18624">MQIKRLCAQDAGDYYAIRLEALNMNPEAFAVSYLEEKGQLAEKYLKRFRNDDSFTFGAFDDDGLIGTVTLIPEKLVKLNHRASIVAMYVKPEKRGNGVAKQLIKEAITTARTIKGIEQIHLAVVSSNKAANSLYASFGFETYGIEKNALKIDGTYFDEELMVLFLK</sequence>
<evidence type="ECO:0000313" key="4">
    <source>
        <dbReference type="EMBL" id="MDW0115938.1"/>
    </source>
</evidence>
<dbReference type="InterPro" id="IPR000182">
    <property type="entry name" value="GNAT_dom"/>
</dbReference>
<keyword evidence="5" id="KW-1185">Reference proteome</keyword>
<name>A0AAW9A9Y5_9BACL</name>
<dbReference type="GO" id="GO:0016747">
    <property type="term" value="F:acyltransferase activity, transferring groups other than amino-acyl groups"/>
    <property type="evidence" value="ECO:0007669"/>
    <property type="project" value="InterPro"/>
</dbReference>
<dbReference type="InterPro" id="IPR016181">
    <property type="entry name" value="Acyl_CoA_acyltransferase"/>
</dbReference>
<proteinExistence type="predicted"/>
<dbReference type="CDD" id="cd04301">
    <property type="entry name" value="NAT_SF"/>
    <property type="match status" value="1"/>
</dbReference>
<keyword evidence="2" id="KW-0012">Acyltransferase</keyword>
<dbReference type="Proteomes" id="UP001271648">
    <property type="component" value="Unassembled WGS sequence"/>
</dbReference>
<dbReference type="Pfam" id="PF13420">
    <property type="entry name" value="Acetyltransf_4"/>
    <property type="match status" value="1"/>
</dbReference>
<feature type="domain" description="N-acetyltransferase" evidence="3">
    <location>
        <begin position="1"/>
        <end position="166"/>
    </location>
</feature>
<dbReference type="SUPFAM" id="SSF55729">
    <property type="entry name" value="Acyl-CoA N-acyltransferases (Nat)"/>
    <property type="match status" value="1"/>
</dbReference>
<comment type="caution">
    <text evidence="4">The sequence shown here is derived from an EMBL/GenBank/DDBJ whole genome shotgun (WGS) entry which is preliminary data.</text>
</comment>
<organism evidence="4 5">
    <name type="scientific">Sporosarcina thermotolerans</name>
    <dbReference type="NCBI Taxonomy" id="633404"/>
    <lineage>
        <taxon>Bacteria</taxon>
        <taxon>Bacillati</taxon>
        <taxon>Bacillota</taxon>
        <taxon>Bacilli</taxon>
        <taxon>Bacillales</taxon>
        <taxon>Caryophanaceae</taxon>
        <taxon>Sporosarcina</taxon>
    </lineage>
</organism>
<dbReference type="PANTHER" id="PTHR43420:SF47">
    <property type="entry name" value="N-ACETYLTRANSFERASE DOMAIN-CONTAINING PROTEIN"/>
    <property type="match status" value="1"/>
</dbReference>
<evidence type="ECO:0000313" key="5">
    <source>
        <dbReference type="Proteomes" id="UP001271648"/>
    </source>
</evidence>
<evidence type="ECO:0000256" key="2">
    <source>
        <dbReference type="ARBA" id="ARBA00023315"/>
    </source>
</evidence>
<keyword evidence="1" id="KW-0808">Transferase</keyword>
<dbReference type="EMBL" id="JAUBDJ010000001">
    <property type="protein sequence ID" value="MDW0115938.1"/>
    <property type="molecule type" value="Genomic_DNA"/>
</dbReference>
<dbReference type="AlphaFoldDB" id="A0AAW9A9Y5"/>
<dbReference type="PANTHER" id="PTHR43420">
    <property type="entry name" value="ACETYLTRANSFERASE"/>
    <property type="match status" value="1"/>
</dbReference>
<dbReference type="PROSITE" id="PS51186">
    <property type="entry name" value="GNAT"/>
    <property type="match status" value="1"/>
</dbReference>
<dbReference type="Gene3D" id="3.40.630.30">
    <property type="match status" value="1"/>
</dbReference>
<gene>
    <name evidence="4" type="ORF">QTL97_03150</name>
</gene>
<dbReference type="InterPro" id="IPR050680">
    <property type="entry name" value="YpeA/RimI_acetyltransf"/>
</dbReference>
<reference evidence="4 5" key="1">
    <citation type="submission" date="2023-06" db="EMBL/GenBank/DDBJ databases">
        <title>Sporosarcina sp. nov., isolated from Korean traditional fermented seafood 'Jeotgal'.</title>
        <authorList>
            <person name="Yang A.I."/>
            <person name="Shin N.-R."/>
        </authorList>
    </citation>
    <scope>NUCLEOTIDE SEQUENCE [LARGE SCALE GENOMIC DNA]</scope>
    <source>
        <strain evidence="4 5">KCTC43456</strain>
    </source>
</reference>
<evidence type="ECO:0000256" key="1">
    <source>
        <dbReference type="ARBA" id="ARBA00022679"/>
    </source>
</evidence>